<dbReference type="Proteomes" id="UP000487649">
    <property type="component" value="Unassembled WGS sequence"/>
</dbReference>
<dbReference type="GO" id="GO:0003677">
    <property type="term" value="F:DNA binding"/>
    <property type="evidence" value="ECO:0007669"/>
    <property type="project" value="InterPro"/>
</dbReference>
<name>A0A173SES9_9FIRM</name>
<proteinExistence type="predicted"/>
<sequence>MNEIYFGNVLKELRLKKQLSQEKLADGICTKRQLIRIEQNENLPTGFLLSALSKKLNENLEPFLLFANHENPMEVIELKQQLDYYFYEKDFVPLMELIDQYRSLHPNPPVDFQQYLGWYEGAAKFHLPQYESPTIEYYIDLLKLTMNFTNLEEACVGFRTLNELNIIHTIIILFYIINNKLVEASQLLPLIIENYLKYYHKYDINLLGRMYYNLANVYYRLDYYDKALEVCEIGIKTCLQERSFAVVADLFMCKGSILADQGLMEEATTCAKFFVTLYEMQGKRNQIERVIEQYKALGIDIA</sequence>
<dbReference type="OrthoDB" id="1863321at2"/>
<organism evidence="1 2">
    <name type="scientific">Turicibacter sanguinis</name>
    <dbReference type="NCBI Taxonomy" id="154288"/>
    <lineage>
        <taxon>Bacteria</taxon>
        <taxon>Bacillati</taxon>
        <taxon>Bacillota</taxon>
        <taxon>Erysipelotrichia</taxon>
        <taxon>Erysipelotrichales</taxon>
        <taxon>Turicibacteraceae</taxon>
        <taxon>Turicibacter</taxon>
    </lineage>
</organism>
<reference evidence="1 2" key="1">
    <citation type="journal article" date="2019" name="Nat. Med.">
        <title>A library of human gut bacterial isolates paired with longitudinal multiomics data enables mechanistic microbiome research.</title>
        <authorList>
            <person name="Poyet M."/>
            <person name="Groussin M."/>
            <person name="Gibbons S.M."/>
            <person name="Avila-Pacheco J."/>
            <person name="Jiang X."/>
            <person name="Kearney S.M."/>
            <person name="Perrotta A.R."/>
            <person name="Berdy B."/>
            <person name="Zhao S."/>
            <person name="Lieberman T.D."/>
            <person name="Swanson P.K."/>
            <person name="Smith M."/>
            <person name="Roesemann S."/>
            <person name="Alexander J.E."/>
            <person name="Rich S.A."/>
            <person name="Livny J."/>
            <person name="Vlamakis H."/>
            <person name="Clish C."/>
            <person name="Bullock K."/>
            <person name="Deik A."/>
            <person name="Scott J."/>
            <person name="Pierce K.A."/>
            <person name="Xavier R.J."/>
            <person name="Alm E.J."/>
        </authorList>
    </citation>
    <scope>NUCLEOTIDE SEQUENCE [LARGE SCALE GENOMIC DNA]</scope>
    <source>
        <strain evidence="1 2">BIOML-A198</strain>
    </source>
</reference>
<dbReference type="InterPro" id="IPR053163">
    <property type="entry name" value="HTH-type_regulator_Rgg"/>
</dbReference>
<dbReference type="SUPFAM" id="SSF47413">
    <property type="entry name" value="lambda repressor-like DNA-binding domains"/>
    <property type="match status" value="1"/>
</dbReference>
<dbReference type="InterPro" id="IPR011990">
    <property type="entry name" value="TPR-like_helical_dom_sf"/>
</dbReference>
<dbReference type="CDD" id="cd00093">
    <property type="entry name" value="HTH_XRE"/>
    <property type="match status" value="1"/>
</dbReference>
<dbReference type="EMBL" id="WMQE01000018">
    <property type="protein sequence ID" value="MTK21565.1"/>
    <property type="molecule type" value="Genomic_DNA"/>
</dbReference>
<dbReference type="RefSeq" id="WP_006785224.1">
    <property type="nucleotide sequence ID" value="NZ_CABJBH010000009.1"/>
</dbReference>
<dbReference type="AlphaFoldDB" id="A0A173SES9"/>
<dbReference type="PANTHER" id="PTHR37038:SF14">
    <property type="entry name" value="TRANSCRIPTIONAL ACTIVATOR"/>
    <property type="match status" value="1"/>
</dbReference>
<dbReference type="Gene3D" id="1.25.40.10">
    <property type="entry name" value="Tetratricopeptide repeat domain"/>
    <property type="match status" value="1"/>
</dbReference>
<protein>
    <submittedName>
        <fullName evidence="1">Helix-turn-helix domain-containing protein</fullName>
    </submittedName>
</protein>
<dbReference type="PROSITE" id="PS50943">
    <property type="entry name" value="HTH_CROC1"/>
    <property type="match status" value="1"/>
</dbReference>
<dbReference type="GeneID" id="60058657"/>
<evidence type="ECO:0000313" key="2">
    <source>
        <dbReference type="Proteomes" id="UP000487649"/>
    </source>
</evidence>
<dbReference type="Pfam" id="PF01381">
    <property type="entry name" value="HTH_3"/>
    <property type="match status" value="1"/>
</dbReference>
<dbReference type="PANTHER" id="PTHR37038">
    <property type="entry name" value="TRANSCRIPTIONAL REGULATOR-RELATED"/>
    <property type="match status" value="1"/>
</dbReference>
<dbReference type="InterPro" id="IPR001387">
    <property type="entry name" value="Cro/C1-type_HTH"/>
</dbReference>
<dbReference type="InterPro" id="IPR010982">
    <property type="entry name" value="Lambda_DNA-bd_dom_sf"/>
</dbReference>
<accession>A0A173SES9</accession>
<gene>
    <name evidence="1" type="ORF">GMA92_09040</name>
</gene>
<dbReference type="Pfam" id="PF18768">
    <property type="entry name" value="RNPP_C"/>
    <property type="match status" value="1"/>
</dbReference>
<comment type="caution">
    <text evidence="1">The sequence shown here is derived from an EMBL/GenBank/DDBJ whole genome shotgun (WGS) entry which is preliminary data.</text>
</comment>
<dbReference type="SUPFAM" id="SSF48452">
    <property type="entry name" value="TPR-like"/>
    <property type="match status" value="1"/>
</dbReference>
<evidence type="ECO:0000313" key="1">
    <source>
        <dbReference type="EMBL" id="MTK21565.1"/>
    </source>
</evidence>
<dbReference type="SMART" id="SM00530">
    <property type="entry name" value="HTH_XRE"/>
    <property type="match status" value="1"/>
</dbReference>
<dbReference type="InterPro" id="IPR041315">
    <property type="entry name" value="PlcR_TPR"/>
</dbReference>